<evidence type="ECO:0000259" key="8">
    <source>
        <dbReference type="Pfam" id="PF26311"/>
    </source>
</evidence>
<proteinExistence type="inferred from homology"/>
<dbReference type="PANTHER" id="PTHR43624">
    <property type="entry name" value="ELECTRON TRANSFER FLAVOPROTEIN-QUINONE OXIDOREDUCTASE YDIS-RELATED"/>
    <property type="match status" value="1"/>
</dbReference>
<evidence type="ECO:0000256" key="5">
    <source>
        <dbReference type="ARBA" id="ARBA00023002"/>
    </source>
</evidence>
<dbReference type="InterPro" id="IPR049398">
    <property type="entry name" value="ETF-QO/FixC_UQ-bd"/>
</dbReference>
<organism evidence="9 10">
    <name type="scientific">Anaerospora hongkongensis</name>
    <dbReference type="NCBI Taxonomy" id="244830"/>
    <lineage>
        <taxon>Bacteria</taxon>
        <taxon>Bacillati</taxon>
        <taxon>Bacillota</taxon>
        <taxon>Negativicutes</taxon>
        <taxon>Selenomonadales</taxon>
        <taxon>Sporomusaceae</taxon>
        <taxon>Anaerospora</taxon>
    </lineage>
</organism>
<dbReference type="Pfam" id="PF01266">
    <property type="entry name" value="DAO"/>
    <property type="match status" value="1"/>
</dbReference>
<comment type="similarity">
    <text evidence="2">Belongs to the ETF-QO/FixC family.</text>
</comment>
<comment type="cofactor">
    <cofactor evidence="1">
        <name>FAD</name>
        <dbReference type="ChEBI" id="CHEBI:57692"/>
    </cofactor>
</comment>
<feature type="domain" description="ETF-QO/FixC ubiquinone-binding" evidence="7">
    <location>
        <begin position="180"/>
        <end position="277"/>
    </location>
</feature>
<name>A0A4R1Q4V1_9FIRM</name>
<dbReference type="OrthoDB" id="9806565at2"/>
<dbReference type="SUPFAM" id="SSF51905">
    <property type="entry name" value="FAD/NAD(P)-binding domain"/>
    <property type="match status" value="1"/>
</dbReference>
<dbReference type="InterPro" id="IPR006076">
    <property type="entry name" value="FAD-dep_OxRdtase"/>
</dbReference>
<gene>
    <name evidence="9" type="ORF">EV210_108195</name>
</gene>
<feature type="domain" description="FAD dependent oxidoreductase" evidence="6">
    <location>
        <begin position="8"/>
        <end position="54"/>
    </location>
</feature>
<evidence type="ECO:0000313" key="9">
    <source>
        <dbReference type="EMBL" id="TCL36551.1"/>
    </source>
</evidence>
<keyword evidence="10" id="KW-1185">Reference proteome</keyword>
<reference evidence="9 10" key="1">
    <citation type="submission" date="2019-03" db="EMBL/GenBank/DDBJ databases">
        <title>Genomic Encyclopedia of Type Strains, Phase IV (KMG-IV): sequencing the most valuable type-strain genomes for metagenomic binning, comparative biology and taxonomic classification.</title>
        <authorList>
            <person name="Goeker M."/>
        </authorList>
    </citation>
    <scope>NUCLEOTIDE SEQUENCE [LARGE SCALE GENOMIC DNA]</scope>
    <source>
        <strain evidence="9 10">DSM 15969</strain>
    </source>
</reference>
<keyword evidence="5" id="KW-0560">Oxidoreductase</keyword>
<evidence type="ECO:0000259" key="7">
    <source>
        <dbReference type="Pfam" id="PF21162"/>
    </source>
</evidence>
<dbReference type="SUPFAM" id="SSF54373">
    <property type="entry name" value="FAD-linked reductases, C-terminal domain"/>
    <property type="match status" value="1"/>
</dbReference>
<accession>A0A4R1Q4V1</accession>
<dbReference type="InterPro" id="IPR039651">
    <property type="entry name" value="FixC-like"/>
</dbReference>
<dbReference type="RefSeq" id="WP_132081366.1">
    <property type="nucleotide sequence ID" value="NZ_SLUI01000008.1"/>
</dbReference>
<feature type="domain" description="FixC-like C-terminal" evidence="8">
    <location>
        <begin position="365"/>
        <end position="426"/>
    </location>
</feature>
<dbReference type="Proteomes" id="UP000295063">
    <property type="component" value="Unassembled WGS sequence"/>
</dbReference>
<evidence type="ECO:0000256" key="4">
    <source>
        <dbReference type="ARBA" id="ARBA00022827"/>
    </source>
</evidence>
<evidence type="ECO:0000256" key="1">
    <source>
        <dbReference type="ARBA" id="ARBA00001974"/>
    </source>
</evidence>
<sequence>MAEEKFQVVVIGAGVAGCAAAYRLAKAGLEVLVIDRGKAPGAKNMTGGRLYTYALKALMPDEWQDAPLEREVTREMLMMMTPESSIAIDSTFSVKNQLSYTVLRAKLDAWLAAKAEEAGAMLVPASTVDGLIIKEGKVCGVKIGDEELEADLVISAEGVNPLVFERAGLVKPVENSNVALGIKHVFRLPEAVINDRFNTDSEQGVAMLCAGECTKGISGGAFLYTNKDSISLGLVVDSLSWKNAKLPIADIAESLKQHPAISRYIAGGELAEYSAHLIPEGGISALPQLYGDGFMVAGDAAGFVVNSGFTVRGMDYAILSGIAAAETAEEAIKAGDSTRAALKKYEDRLKQSVLKDLETFKNAHDYMAHTQHVFTTYPLLAASLMESIYHVDGMPSKRVLGTAREAVAGKIPYFNVFKDMLKGARSL</sequence>
<dbReference type="EMBL" id="SLUI01000008">
    <property type="protein sequence ID" value="TCL36551.1"/>
    <property type="molecule type" value="Genomic_DNA"/>
</dbReference>
<comment type="caution">
    <text evidence="9">The sequence shown here is derived from an EMBL/GenBank/DDBJ whole genome shotgun (WGS) entry which is preliminary data.</text>
</comment>
<dbReference type="Pfam" id="PF26311">
    <property type="entry name" value="ETF-QO_FixC_C"/>
    <property type="match status" value="1"/>
</dbReference>
<keyword evidence="3" id="KW-0285">Flavoprotein</keyword>
<evidence type="ECO:0000259" key="6">
    <source>
        <dbReference type="Pfam" id="PF01266"/>
    </source>
</evidence>
<dbReference type="PANTHER" id="PTHR43624:SF2">
    <property type="entry name" value="ELECTRON TRANSFER FLAVOPROTEIN-QUINONE OXIDOREDUCTASE YDIS-RELATED"/>
    <property type="match status" value="1"/>
</dbReference>
<evidence type="ECO:0000256" key="3">
    <source>
        <dbReference type="ARBA" id="ARBA00022630"/>
    </source>
</evidence>
<dbReference type="PROSITE" id="PS51257">
    <property type="entry name" value="PROKAR_LIPOPROTEIN"/>
    <property type="match status" value="1"/>
</dbReference>
<evidence type="ECO:0000313" key="10">
    <source>
        <dbReference type="Proteomes" id="UP000295063"/>
    </source>
</evidence>
<dbReference type="InterPro" id="IPR036188">
    <property type="entry name" value="FAD/NAD-bd_sf"/>
</dbReference>
<dbReference type="InterPro" id="IPR059103">
    <property type="entry name" value="FixC-like_C"/>
</dbReference>
<dbReference type="GO" id="GO:0016491">
    <property type="term" value="F:oxidoreductase activity"/>
    <property type="evidence" value="ECO:0007669"/>
    <property type="project" value="UniProtKB-KW"/>
</dbReference>
<dbReference type="Pfam" id="PF21162">
    <property type="entry name" value="ETFQO_UQ-bd"/>
    <property type="match status" value="1"/>
</dbReference>
<evidence type="ECO:0000256" key="2">
    <source>
        <dbReference type="ARBA" id="ARBA00006796"/>
    </source>
</evidence>
<dbReference type="AlphaFoldDB" id="A0A4R1Q4V1"/>
<keyword evidence="4" id="KW-0274">FAD</keyword>
<dbReference type="Gene3D" id="3.50.50.60">
    <property type="entry name" value="FAD/NAD(P)-binding domain"/>
    <property type="match status" value="1"/>
</dbReference>
<protein>
    <submittedName>
        <fullName evidence="9">Electron transfer flavoprotein-quinone oxidoreductase</fullName>
    </submittedName>
</protein>
<dbReference type="PRINTS" id="PR00420">
    <property type="entry name" value="RNGMNOXGNASE"/>
</dbReference>